<dbReference type="GO" id="GO:0015774">
    <property type="term" value="P:polysaccharide transport"/>
    <property type="evidence" value="ECO:0007669"/>
    <property type="project" value="UniProtKB-KW"/>
</dbReference>
<keyword evidence="5" id="KW-0762">Sugar transport</keyword>
<evidence type="ECO:0000313" key="13">
    <source>
        <dbReference type="EMBL" id="SCM65993.1"/>
    </source>
</evidence>
<evidence type="ECO:0000256" key="9">
    <source>
        <dbReference type="ARBA" id="ARBA00023047"/>
    </source>
</evidence>
<evidence type="ECO:0000256" key="3">
    <source>
        <dbReference type="ARBA" id="ARBA00022448"/>
    </source>
</evidence>
<keyword evidence="8 11" id="KW-1133">Transmembrane helix</keyword>
<keyword evidence="10 11" id="KW-0472">Membrane</keyword>
<feature type="transmembrane region" description="Helical" evidence="11">
    <location>
        <begin position="49"/>
        <end position="72"/>
    </location>
</feature>
<feature type="domain" description="ABC transmembrane type-2" evidence="12">
    <location>
        <begin position="48"/>
        <end position="269"/>
    </location>
</feature>
<evidence type="ECO:0000256" key="11">
    <source>
        <dbReference type="RuleBase" id="RU361157"/>
    </source>
</evidence>
<name>A0A1M4MUZ4_9RHOB</name>
<feature type="transmembrane region" description="Helical" evidence="11">
    <location>
        <begin position="124"/>
        <end position="150"/>
    </location>
</feature>
<evidence type="ECO:0000256" key="4">
    <source>
        <dbReference type="ARBA" id="ARBA00022475"/>
    </source>
</evidence>
<dbReference type="PANTHER" id="PTHR30413:SF10">
    <property type="entry name" value="CAPSULE POLYSACCHARIDE EXPORT INNER-MEMBRANE PROTEIN CTRC"/>
    <property type="match status" value="1"/>
</dbReference>
<dbReference type="GO" id="GO:0043190">
    <property type="term" value="C:ATP-binding cassette (ABC) transporter complex"/>
    <property type="evidence" value="ECO:0007669"/>
    <property type="project" value="InterPro"/>
</dbReference>
<keyword evidence="4 11" id="KW-1003">Cell membrane</keyword>
<keyword evidence="3 11" id="KW-0813">Transport</keyword>
<proteinExistence type="inferred from homology"/>
<comment type="caution">
    <text evidence="11">Lacks conserved residue(s) required for the propagation of feature annotation.</text>
</comment>
<dbReference type="InterPro" id="IPR047817">
    <property type="entry name" value="ABC2_TM_bact-type"/>
</dbReference>
<dbReference type="GO" id="GO:0015920">
    <property type="term" value="P:lipopolysaccharide transport"/>
    <property type="evidence" value="ECO:0007669"/>
    <property type="project" value="TreeGrafter"/>
</dbReference>
<dbReference type="InterPro" id="IPR000412">
    <property type="entry name" value="ABC_2_transport"/>
</dbReference>
<dbReference type="InterPro" id="IPR013525">
    <property type="entry name" value="ABC2_TM"/>
</dbReference>
<feature type="transmembrane region" description="Helical" evidence="11">
    <location>
        <begin position="191"/>
        <end position="210"/>
    </location>
</feature>
<evidence type="ECO:0000256" key="1">
    <source>
        <dbReference type="ARBA" id="ARBA00004651"/>
    </source>
</evidence>
<comment type="subcellular location">
    <subcellularLocation>
        <location evidence="11">Cell inner membrane</location>
        <topology evidence="11">Multi-pass membrane protein</topology>
    </subcellularLocation>
    <subcellularLocation>
        <location evidence="1">Cell membrane</location>
        <topology evidence="1">Multi-pass membrane protein</topology>
    </subcellularLocation>
</comment>
<feature type="transmembrane region" description="Helical" evidence="11">
    <location>
        <begin position="162"/>
        <end position="185"/>
    </location>
</feature>
<dbReference type="EMBL" id="FMJB01000014">
    <property type="protein sequence ID" value="SCM65993.1"/>
    <property type="molecule type" value="Genomic_DNA"/>
</dbReference>
<dbReference type="PROSITE" id="PS51012">
    <property type="entry name" value="ABC_TM2"/>
    <property type="match status" value="1"/>
</dbReference>
<evidence type="ECO:0000256" key="6">
    <source>
        <dbReference type="ARBA" id="ARBA00022692"/>
    </source>
</evidence>
<keyword evidence="6 11" id="KW-0812">Transmembrane</keyword>
<dbReference type="PRINTS" id="PR00164">
    <property type="entry name" value="ABC2TRNSPORT"/>
</dbReference>
<keyword evidence="7" id="KW-0972">Capsule biogenesis/degradation</keyword>
<organism evidence="13 14">
    <name type="scientific">Donghicola eburneus</name>
    <dbReference type="NCBI Taxonomy" id="393278"/>
    <lineage>
        <taxon>Bacteria</taxon>
        <taxon>Pseudomonadati</taxon>
        <taxon>Pseudomonadota</taxon>
        <taxon>Alphaproteobacteria</taxon>
        <taxon>Rhodobacterales</taxon>
        <taxon>Roseobacteraceae</taxon>
        <taxon>Donghicola</taxon>
    </lineage>
</organism>
<dbReference type="GO" id="GO:0140359">
    <property type="term" value="F:ABC-type transporter activity"/>
    <property type="evidence" value="ECO:0007669"/>
    <property type="project" value="InterPro"/>
</dbReference>
<feature type="transmembrane region" description="Helical" evidence="11">
    <location>
        <begin position="247"/>
        <end position="266"/>
    </location>
</feature>
<accession>A0A1M4MUZ4</accession>
<evidence type="ECO:0000313" key="14">
    <source>
        <dbReference type="Proteomes" id="UP000184085"/>
    </source>
</evidence>
<dbReference type="Proteomes" id="UP000184085">
    <property type="component" value="Unassembled WGS sequence"/>
</dbReference>
<evidence type="ECO:0000256" key="7">
    <source>
        <dbReference type="ARBA" id="ARBA00022903"/>
    </source>
</evidence>
<protein>
    <recommendedName>
        <fullName evidence="11">Transport permease protein</fullName>
    </recommendedName>
</protein>
<evidence type="ECO:0000256" key="5">
    <source>
        <dbReference type="ARBA" id="ARBA00022597"/>
    </source>
</evidence>
<keyword evidence="9" id="KW-0625">Polysaccharide transport</keyword>
<evidence type="ECO:0000259" key="12">
    <source>
        <dbReference type="PROSITE" id="PS51012"/>
    </source>
</evidence>
<evidence type="ECO:0000256" key="8">
    <source>
        <dbReference type="ARBA" id="ARBA00022989"/>
    </source>
</evidence>
<gene>
    <name evidence="13" type="ORF">KARMA_0165</name>
</gene>
<comment type="similarity">
    <text evidence="2 11">Belongs to the ABC-2 integral membrane protein family.</text>
</comment>
<sequence length="276" mass="30564">MLTLVDQNAAGIVAKRRAQSTKRSFASMRTISALVLREMSTRYGRTPGGYIWSLLEPIAAILFLSLGFSLVIRTPPLGTSFLLFYTTGFLPFNMYNNISNTTARAINYSKALLKFPAVTWLDAIFARLLLNSLTNVLIMVLLIGSVYFIVDARSTVDVPLAVMAVALSIFVGFAVGTVNCVLLGLFPLWELAWSIITRPLFIASGVLFLYRDLPEGAQQILWFNPIMQITGMMRAAFYSTYDASYASVSYILGVSLALLTLGLILMGRYHQDILNR</sequence>
<keyword evidence="14" id="KW-1185">Reference proteome</keyword>
<reference evidence="14" key="1">
    <citation type="submission" date="2016-09" db="EMBL/GenBank/DDBJ databases">
        <authorList>
            <person name="Wibberg D."/>
        </authorList>
    </citation>
    <scope>NUCLEOTIDE SEQUENCE [LARGE SCALE GENOMIC DNA]</scope>
</reference>
<dbReference type="PANTHER" id="PTHR30413">
    <property type="entry name" value="INNER MEMBRANE TRANSPORT PERMEASE"/>
    <property type="match status" value="1"/>
</dbReference>
<dbReference type="Pfam" id="PF01061">
    <property type="entry name" value="ABC2_membrane"/>
    <property type="match status" value="1"/>
</dbReference>
<evidence type="ECO:0000256" key="10">
    <source>
        <dbReference type="ARBA" id="ARBA00023136"/>
    </source>
</evidence>
<dbReference type="AlphaFoldDB" id="A0A1M4MUZ4"/>
<evidence type="ECO:0000256" key="2">
    <source>
        <dbReference type="ARBA" id="ARBA00007783"/>
    </source>
</evidence>